<dbReference type="GeneTree" id="ENSGT00730000111073"/>
<dbReference type="AlphaFoldDB" id="G3U1J3"/>
<dbReference type="PANTHER" id="PTHR13142">
    <property type="entry name" value="INNER CENTROMERE PROTEIN"/>
    <property type="match status" value="1"/>
</dbReference>
<evidence type="ECO:0000256" key="8">
    <source>
        <dbReference type="SAM" id="MobiDB-lite"/>
    </source>
</evidence>
<keyword evidence="6" id="KW-0206">Cytoskeleton</keyword>
<name>G3U1J3_LOXAF</name>
<evidence type="ECO:0000256" key="2">
    <source>
        <dbReference type="ARBA" id="ARBA00004186"/>
    </source>
</evidence>
<reference evidence="10 11" key="1">
    <citation type="submission" date="2009-06" db="EMBL/GenBank/DDBJ databases">
        <title>The Genome Sequence of Loxodonta africana (African elephant).</title>
        <authorList>
            <person name="Di Palma F."/>
            <person name="Heiman D."/>
            <person name="Young S."/>
            <person name="Johnson J."/>
            <person name="Lander E.S."/>
            <person name="Lindblad-Toh K."/>
        </authorList>
    </citation>
    <scope>NUCLEOTIDE SEQUENCE [LARGE SCALE GENOMIC DNA]</scope>
    <source>
        <strain evidence="10 11">Isolate ISIS603380</strain>
    </source>
</reference>
<evidence type="ECO:0000313" key="11">
    <source>
        <dbReference type="Proteomes" id="UP000007646"/>
    </source>
</evidence>
<dbReference type="GO" id="GO:0030496">
    <property type="term" value="C:midbody"/>
    <property type="evidence" value="ECO:0007669"/>
    <property type="project" value="TreeGrafter"/>
</dbReference>
<dbReference type="PANTHER" id="PTHR13142:SF1">
    <property type="entry name" value="INNER CENTROMERE PROTEIN"/>
    <property type="match status" value="1"/>
</dbReference>
<keyword evidence="7" id="KW-0539">Nucleus</keyword>
<dbReference type="GO" id="GO:0032133">
    <property type="term" value="C:chromosome passenger complex"/>
    <property type="evidence" value="ECO:0007669"/>
    <property type="project" value="TreeGrafter"/>
</dbReference>
<dbReference type="Gene3D" id="6.10.250.2990">
    <property type="match status" value="1"/>
</dbReference>
<dbReference type="Pfam" id="PF03941">
    <property type="entry name" value="INCENP_ARK-bind"/>
    <property type="match status" value="1"/>
</dbReference>
<feature type="region of interest" description="Disordered" evidence="8">
    <location>
        <begin position="1"/>
        <end position="111"/>
    </location>
</feature>
<keyword evidence="5" id="KW-0159">Chromosome partition</keyword>
<dbReference type="GO" id="GO:0051257">
    <property type="term" value="P:meiotic spindle midzone assembly"/>
    <property type="evidence" value="ECO:0007669"/>
    <property type="project" value="TreeGrafter"/>
</dbReference>
<evidence type="ECO:0000256" key="4">
    <source>
        <dbReference type="ARBA" id="ARBA00022490"/>
    </source>
</evidence>
<dbReference type="HOGENOM" id="CLU_1044038_0_0_1"/>
<dbReference type="STRING" id="9785.ENSLAFP00000021701"/>
<feature type="domain" description="Inner centromere protein ARK-binding" evidence="9">
    <location>
        <begin position="184"/>
        <end position="240"/>
    </location>
</feature>
<keyword evidence="11" id="KW-1185">Reference proteome</keyword>
<evidence type="ECO:0000256" key="5">
    <source>
        <dbReference type="ARBA" id="ARBA00022829"/>
    </source>
</evidence>
<dbReference type="GO" id="GO:0051310">
    <property type="term" value="P:metaphase chromosome alignment"/>
    <property type="evidence" value="ECO:0007669"/>
    <property type="project" value="TreeGrafter"/>
</dbReference>
<dbReference type="OMA" id="THFHANE"/>
<protein>
    <recommendedName>
        <fullName evidence="9">Inner centromere protein ARK-binding domain-containing protein</fullName>
    </recommendedName>
</protein>
<comment type="subcellular location">
    <subcellularLocation>
        <location evidence="2">Cytoplasm</location>
        <location evidence="2">Cytoskeleton</location>
        <location evidence="2">Spindle</location>
    </subcellularLocation>
    <subcellularLocation>
        <location evidence="1">Nucleus</location>
    </subcellularLocation>
</comment>
<evidence type="ECO:0000256" key="6">
    <source>
        <dbReference type="ARBA" id="ARBA00023212"/>
    </source>
</evidence>
<dbReference type="GO" id="GO:0000281">
    <property type="term" value="P:mitotic cytokinesis"/>
    <property type="evidence" value="ECO:0007669"/>
    <property type="project" value="TreeGrafter"/>
</dbReference>
<dbReference type="Ensembl" id="ENSLAFT00000032907.1">
    <property type="protein sequence ID" value="ENSLAFP00000021701.1"/>
    <property type="gene ID" value="ENSLAFG00000027028.1"/>
</dbReference>
<dbReference type="eggNOG" id="KOG4456">
    <property type="taxonomic scope" value="Eukaryota"/>
</dbReference>
<evidence type="ECO:0000256" key="7">
    <source>
        <dbReference type="ARBA" id="ARBA00023242"/>
    </source>
</evidence>
<evidence type="ECO:0000259" key="9">
    <source>
        <dbReference type="Pfam" id="PF03941"/>
    </source>
</evidence>
<proteinExistence type="inferred from homology"/>
<evidence type="ECO:0000256" key="1">
    <source>
        <dbReference type="ARBA" id="ARBA00004123"/>
    </source>
</evidence>
<reference evidence="10" key="3">
    <citation type="submission" date="2025-09" db="UniProtKB">
        <authorList>
            <consortium name="Ensembl"/>
        </authorList>
    </citation>
    <scope>IDENTIFICATION</scope>
    <source>
        <strain evidence="10">Isolate ISIS603380</strain>
    </source>
</reference>
<organism evidence="10 11">
    <name type="scientific">Loxodonta africana</name>
    <name type="common">African elephant</name>
    <dbReference type="NCBI Taxonomy" id="9785"/>
    <lineage>
        <taxon>Eukaryota</taxon>
        <taxon>Metazoa</taxon>
        <taxon>Chordata</taxon>
        <taxon>Craniata</taxon>
        <taxon>Vertebrata</taxon>
        <taxon>Euteleostomi</taxon>
        <taxon>Mammalia</taxon>
        <taxon>Eutheria</taxon>
        <taxon>Afrotheria</taxon>
        <taxon>Proboscidea</taxon>
        <taxon>Elephantidae</taxon>
        <taxon>Loxodonta</taxon>
    </lineage>
</organism>
<comment type="similarity">
    <text evidence="3">Belongs to the INCENP family.</text>
</comment>
<keyword evidence="4" id="KW-0963">Cytoplasm</keyword>
<dbReference type="GO" id="GO:0005634">
    <property type="term" value="C:nucleus"/>
    <property type="evidence" value="ECO:0007669"/>
    <property type="project" value="UniProtKB-SubCell"/>
</dbReference>
<dbReference type="GO" id="GO:0000776">
    <property type="term" value="C:kinetochore"/>
    <property type="evidence" value="ECO:0007669"/>
    <property type="project" value="TreeGrafter"/>
</dbReference>
<dbReference type="Proteomes" id="UP000007646">
    <property type="component" value="Unassembled WGS sequence"/>
</dbReference>
<reference evidence="10" key="2">
    <citation type="submission" date="2025-08" db="UniProtKB">
        <authorList>
            <consortium name="Ensembl"/>
        </authorList>
    </citation>
    <scope>IDENTIFICATION</scope>
    <source>
        <strain evidence="10">Isolate ISIS603380</strain>
    </source>
</reference>
<dbReference type="GO" id="GO:1990385">
    <property type="term" value="C:meiotic spindle midzone"/>
    <property type="evidence" value="ECO:0007669"/>
    <property type="project" value="TreeGrafter"/>
</dbReference>
<evidence type="ECO:0000313" key="10">
    <source>
        <dbReference type="Ensembl" id="ENSLAFP00000021701.1"/>
    </source>
</evidence>
<accession>G3U1J3</accession>
<feature type="compositionally biased region" description="Polar residues" evidence="8">
    <location>
        <begin position="102"/>
        <end position="111"/>
    </location>
</feature>
<dbReference type="InterPro" id="IPR005635">
    <property type="entry name" value="Inner_centromere_prot_ARK-bd"/>
</dbReference>
<dbReference type="InParanoid" id="G3U1J3"/>
<feature type="region of interest" description="Disordered" evidence="8">
    <location>
        <begin position="163"/>
        <end position="199"/>
    </location>
</feature>
<sequence>RERLRKVLQARERVEQMKEEKKKQIEQKFAQIDEKTEKKRERERLQAEREAQEREKALRLQKERMQRELEEKKNKEEQQRLAEQRLQEEQEKKAKEAAANSKGPNVTMDVQSKSRICCKKTTELSKSLKLKKVLRMPPWGAGSRGRRADGHIDLFQSPVCTSYQMTPQGRRGPPKINPDNYGMDLNSDDSTDDEAHPRKPIPAWASGTQLSQAIIHQYYHPPNLLELFGTILPLDLEDIFKKSKPRYHKRTSSAVWNSPPLQGTRVP</sequence>
<feature type="compositionally biased region" description="Basic and acidic residues" evidence="8">
    <location>
        <begin position="1"/>
        <end position="96"/>
    </location>
</feature>
<evidence type="ECO:0000256" key="3">
    <source>
        <dbReference type="ARBA" id="ARBA00010042"/>
    </source>
</evidence>